<dbReference type="InterPro" id="IPR023753">
    <property type="entry name" value="FAD/NAD-binding_dom"/>
</dbReference>
<dbReference type="Proteomes" id="UP000675781">
    <property type="component" value="Unassembled WGS sequence"/>
</dbReference>
<keyword evidence="8" id="KW-1185">Reference proteome</keyword>
<comment type="similarity">
    <text evidence="2">Belongs to the NADH dehydrogenase family.</text>
</comment>
<evidence type="ECO:0000256" key="3">
    <source>
        <dbReference type="ARBA" id="ARBA00022630"/>
    </source>
</evidence>
<evidence type="ECO:0000256" key="1">
    <source>
        <dbReference type="ARBA" id="ARBA00001974"/>
    </source>
</evidence>
<evidence type="ECO:0000256" key="4">
    <source>
        <dbReference type="ARBA" id="ARBA00022827"/>
    </source>
</evidence>
<dbReference type="GO" id="GO:0019646">
    <property type="term" value="P:aerobic electron transport chain"/>
    <property type="evidence" value="ECO:0007669"/>
    <property type="project" value="TreeGrafter"/>
</dbReference>
<dbReference type="AlphaFoldDB" id="A0A941ELB8"/>
<dbReference type="RefSeq" id="WP_212527169.1">
    <property type="nucleotide sequence ID" value="NZ_JAGSOG010000014.1"/>
</dbReference>
<dbReference type="SUPFAM" id="SSF51905">
    <property type="entry name" value="FAD/NAD(P)-binding domain"/>
    <property type="match status" value="1"/>
</dbReference>
<dbReference type="Gene3D" id="3.50.50.100">
    <property type="match status" value="1"/>
</dbReference>
<proteinExistence type="inferred from homology"/>
<dbReference type="Pfam" id="PF07992">
    <property type="entry name" value="Pyr_redox_2"/>
    <property type="match status" value="1"/>
</dbReference>
<dbReference type="EMBL" id="JAGSOG010000014">
    <property type="protein sequence ID" value="MBR7832642.1"/>
    <property type="molecule type" value="Genomic_DNA"/>
</dbReference>
<dbReference type="GO" id="GO:0003955">
    <property type="term" value="F:NAD(P)H dehydrogenase (quinone) activity"/>
    <property type="evidence" value="ECO:0007669"/>
    <property type="project" value="TreeGrafter"/>
</dbReference>
<name>A0A941ELB8_9ACTN</name>
<protein>
    <submittedName>
        <fullName evidence="7">FAD-dependent oxidoreductase</fullName>
    </submittedName>
</protein>
<dbReference type="InterPro" id="IPR051169">
    <property type="entry name" value="NADH-Q_oxidoreductase"/>
</dbReference>
<comment type="caution">
    <text evidence="7">The sequence shown here is derived from an EMBL/GenBank/DDBJ whole genome shotgun (WGS) entry which is preliminary data.</text>
</comment>
<organism evidence="7 8">
    <name type="scientific">Actinospica durhamensis</name>
    <dbReference type="NCBI Taxonomy" id="1508375"/>
    <lineage>
        <taxon>Bacteria</taxon>
        <taxon>Bacillati</taxon>
        <taxon>Actinomycetota</taxon>
        <taxon>Actinomycetes</taxon>
        <taxon>Catenulisporales</taxon>
        <taxon>Actinospicaceae</taxon>
        <taxon>Actinospica</taxon>
    </lineage>
</organism>
<dbReference type="PANTHER" id="PTHR42913">
    <property type="entry name" value="APOPTOSIS-INDUCING FACTOR 1"/>
    <property type="match status" value="1"/>
</dbReference>
<evidence type="ECO:0000259" key="6">
    <source>
        <dbReference type="Pfam" id="PF07992"/>
    </source>
</evidence>
<evidence type="ECO:0000256" key="5">
    <source>
        <dbReference type="ARBA" id="ARBA00023002"/>
    </source>
</evidence>
<dbReference type="PRINTS" id="PR00469">
    <property type="entry name" value="PNDRDTASEII"/>
</dbReference>
<dbReference type="InterPro" id="IPR036188">
    <property type="entry name" value="FAD/NAD-bd_sf"/>
</dbReference>
<evidence type="ECO:0000313" key="8">
    <source>
        <dbReference type="Proteomes" id="UP000675781"/>
    </source>
</evidence>
<sequence>MTTKTTRPAPTGRIVVIGAGYAGLCAAARAGRSTRVTLIAPEERIPNRIRQHEVAAGRTVPKPLIADVLRGRQVTHVQARVTELDLAGRKVFTDTGRAVPYDTLVYAIGSRTAWHEVPGAPERAYGMERAGELRERLAASGTGRVAVVGGGATGIELAAELAEAYPGLRVQLVCMGEVGGRFSAKGRAIVLEAFARLGVELHEHRRVTAVDESGLTTDQGRIEADVVAWAGSFEVSPLAKEAGLAVTETGEVVVDTYLRSVSHPEVYAIGDAAAVTLPGVGRLRKACATAEPMGVYLGKALRRSAQGKGEAEPFEYGYTVHCLSLGRHAGMVQRVGKDDSMRERAYGGRVGKSIKALIVWGVVAMLRF</sequence>
<evidence type="ECO:0000313" key="7">
    <source>
        <dbReference type="EMBL" id="MBR7832642.1"/>
    </source>
</evidence>
<evidence type="ECO:0000256" key="2">
    <source>
        <dbReference type="ARBA" id="ARBA00005272"/>
    </source>
</evidence>
<feature type="domain" description="FAD/NAD(P)-binding" evidence="6">
    <location>
        <begin position="13"/>
        <end position="277"/>
    </location>
</feature>
<keyword evidence="5" id="KW-0560">Oxidoreductase</keyword>
<keyword evidence="3" id="KW-0285">Flavoprotein</keyword>
<dbReference type="PANTHER" id="PTHR42913:SF3">
    <property type="entry name" value="64 KDA MITOCHONDRIAL NADH DEHYDROGENASE (EUROFUNG)"/>
    <property type="match status" value="1"/>
</dbReference>
<dbReference type="PRINTS" id="PR00368">
    <property type="entry name" value="FADPNR"/>
</dbReference>
<reference evidence="7" key="1">
    <citation type="submission" date="2021-04" db="EMBL/GenBank/DDBJ databases">
        <title>Genome based classification of Actinospica acidithermotolerans sp. nov., an actinobacterium isolated from an Indonesian hot spring.</title>
        <authorList>
            <person name="Kusuma A.B."/>
            <person name="Putra K.E."/>
            <person name="Nafisah S."/>
            <person name="Loh J."/>
            <person name="Nouioui I."/>
            <person name="Goodfellow M."/>
        </authorList>
    </citation>
    <scope>NUCLEOTIDE SEQUENCE</scope>
    <source>
        <strain evidence="7">CSCA 57</strain>
    </source>
</reference>
<keyword evidence="4" id="KW-0274">FAD</keyword>
<gene>
    <name evidence="7" type="ORF">KDL01_05190</name>
</gene>
<comment type="cofactor">
    <cofactor evidence="1">
        <name>FAD</name>
        <dbReference type="ChEBI" id="CHEBI:57692"/>
    </cofactor>
</comment>
<accession>A0A941ELB8</accession>